<keyword evidence="3 5" id="KW-1133">Transmembrane helix</keyword>
<feature type="transmembrane region" description="Helical" evidence="5">
    <location>
        <begin position="85"/>
        <end position="107"/>
    </location>
</feature>
<dbReference type="GO" id="GO:0005886">
    <property type="term" value="C:plasma membrane"/>
    <property type="evidence" value="ECO:0007669"/>
    <property type="project" value="TreeGrafter"/>
</dbReference>
<reference evidence="6" key="1">
    <citation type="submission" date="2023-01" db="EMBL/GenBank/DDBJ databases">
        <title>Exophiala dermititidis isolated from Cystic Fibrosis Patient.</title>
        <authorList>
            <person name="Kurbessoian T."/>
            <person name="Crocker A."/>
            <person name="Murante D."/>
            <person name="Hogan D.A."/>
            <person name="Stajich J.E."/>
        </authorList>
    </citation>
    <scope>NUCLEOTIDE SEQUENCE</scope>
    <source>
        <strain evidence="6">Ex8</strain>
    </source>
</reference>
<dbReference type="PANTHER" id="PTHR23501">
    <property type="entry name" value="MAJOR FACILITATOR SUPERFAMILY"/>
    <property type="match status" value="1"/>
</dbReference>
<keyword evidence="4 5" id="KW-0472">Membrane</keyword>
<comment type="subcellular location">
    <subcellularLocation>
        <location evidence="1">Membrane</location>
        <topology evidence="1">Multi-pass membrane protein</topology>
    </subcellularLocation>
</comment>
<evidence type="ECO:0000256" key="5">
    <source>
        <dbReference type="SAM" id="Phobius"/>
    </source>
</evidence>
<dbReference type="EMBL" id="JAJGCB010000017">
    <property type="protein sequence ID" value="KAJ8988688.1"/>
    <property type="molecule type" value="Genomic_DNA"/>
</dbReference>
<dbReference type="InterPro" id="IPR036259">
    <property type="entry name" value="MFS_trans_sf"/>
</dbReference>
<dbReference type="AlphaFoldDB" id="A0AAN6EP13"/>
<evidence type="ECO:0000313" key="6">
    <source>
        <dbReference type="EMBL" id="KAJ8988688.1"/>
    </source>
</evidence>
<gene>
    <name evidence="6" type="ORF">HRR80_007317</name>
</gene>
<accession>A0AAN6EP13</accession>
<dbReference type="Proteomes" id="UP001161757">
    <property type="component" value="Unassembled WGS sequence"/>
</dbReference>
<evidence type="ECO:0000256" key="1">
    <source>
        <dbReference type="ARBA" id="ARBA00004141"/>
    </source>
</evidence>
<dbReference type="SUPFAM" id="SSF103473">
    <property type="entry name" value="MFS general substrate transporter"/>
    <property type="match status" value="1"/>
</dbReference>
<organism evidence="6 7">
    <name type="scientific">Exophiala dermatitidis</name>
    <name type="common">Black yeast-like fungus</name>
    <name type="synonym">Wangiella dermatitidis</name>
    <dbReference type="NCBI Taxonomy" id="5970"/>
    <lineage>
        <taxon>Eukaryota</taxon>
        <taxon>Fungi</taxon>
        <taxon>Dikarya</taxon>
        <taxon>Ascomycota</taxon>
        <taxon>Pezizomycotina</taxon>
        <taxon>Eurotiomycetes</taxon>
        <taxon>Chaetothyriomycetidae</taxon>
        <taxon>Chaetothyriales</taxon>
        <taxon>Herpotrichiellaceae</taxon>
        <taxon>Exophiala</taxon>
    </lineage>
</organism>
<proteinExistence type="predicted"/>
<evidence type="ECO:0000256" key="2">
    <source>
        <dbReference type="ARBA" id="ARBA00022692"/>
    </source>
</evidence>
<dbReference type="GO" id="GO:0022857">
    <property type="term" value="F:transmembrane transporter activity"/>
    <property type="evidence" value="ECO:0007669"/>
    <property type="project" value="TreeGrafter"/>
</dbReference>
<protein>
    <submittedName>
        <fullName evidence="6">Uncharacterized protein</fullName>
    </submittedName>
</protein>
<keyword evidence="2 5" id="KW-0812">Transmembrane</keyword>
<dbReference type="PANTHER" id="PTHR23501:SF3">
    <property type="entry name" value="MAJOR FACILITATOR SUPERFAMILY (MFS) PROFILE DOMAIN-CONTAINING PROTEIN"/>
    <property type="match status" value="1"/>
</dbReference>
<feature type="transmembrane region" description="Helical" evidence="5">
    <location>
        <begin position="52"/>
        <end position="73"/>
    </location>
</feature>
<name>A0AAN6EP13_EXODE</name>
<evidence type="ECO:0000256" key="4">
    <source>
        <dbReference type="ARBA" id="ARBA00023136"/>
    </source>
</evidence>
<evidence type="ECO:0000313" key="7">
    <source>
        <dbReference type="Proteomes" id="UP001161757"/>
    </source>
</evidence>
<sequence length="120" mass="13437">MVISITVGLIMMAGCNNVETYCAAQVFYNVGYNGIDFAMTIFIADTSKLRNWAFMIAFASSPWLAVTWCYGPAADSILKTIGFRWEFGIWAIVLPITCAPLYLLFVYNQRKAKKMGLIPD</sequence>
<comment type="caution">
    <text evidence="6">The sequence shown here is derived from an EMBL/GenBank/DDBJ whole genome shotgun (WGS) entry which is preliminary data.</text>
</comment>
<evidence type="ECO:0000256" key="3">
    <source>
        <dbReference type="ARBA" id="ARBA00022989"/>
    </source>
</evidence>